<accession>A0ABP8HD08</accession>
<dbReference type="SUPFAM" id="SSF55811">
    <property type="entry name" value="Nudix"/>
    <property type="match status" value="1"/>
</dbReference>
<comment type="similarity">
    <text evidence="2 4">Belongs to the Nudix hydrolase family.</text>
</comment>
<dbReference type="InterPro" id="IPR015797">
    <property type="entry name" value="NUDIX_hydrolase-like_dom_sf"/>
</dbReference>
<feature type="domain" description="Nudix hydrolase" evidence="5">
    <location>
        <begin position="243"/>
        <end position="370"/>
    </location>
</feature>
<evidence type="ECO:0000259" key="5">
    <source>
        <dbReference type="PROSITE" id="PS51462"/>
    </source>
</evidence>
<dbReference type="Pfam" id="PF13649">
    <property type="entry name" value="Methyltransf_25"/>
    <property type="match status" value="1"/>
</dbReference>
<sequence length="390" mass="42107">MAARPEAVNAEAWRVYGEHHLRRGTVLPEAARIGWGFEDAGPGTEILGELTGRRVLDLGCGTARHAAHLVRDHGALVDAVDASPGQHERARARYGSLPGLRLVLADALEHLRTAEPYDVIYAVNAVPYIDPHRLLPALAGALKPGGRLCFTVLHTNAQGAGPSEEAAARPEILRPAGGGDVTVQMWVLTEDLWTALLTEHGLRVEHVDVLDAPQAENDASYRLFQVTRPLRRSSRPRTGKPPLAHAALGVGAILHGPRGLLLGRHRHGTWELPGGTVEPGESLREAVVRELGEETGLEARPQDVRLLGTLLDDAGGVVRVTVAARVTAWRGEPSDQPGESVGRWRWFALDRLPEELFVCSAQALTAWRPGLPIDHAPARFTPYATGTDDS</sequence>
<organism evidence="6 7">
    <name type="scientific">Streptomyces venetus</name>
    <dbReference type="NCBI Taxonomy" id="1701086"/>
    <lineage>
        <taxon>Bacteria</taxon>
        <taxon>Bacillati</taxon>
        <taxon>Actinomycetota</taxon>
        <taxon>Actinomycetes</taxon>
        <taxon>Kitasatosporales</taxon>
        <taxon>Streptomycetaceae</taxon>
        <taxon>Streptomyces</taxon>
    </lineage>
</organism>
<keyword evidence="7" id="KW-1185">Reference proteome</keyword>
<gene>
    <name evidence="6" type="ORF">GCM10023086_71620</name>
</gene>
<dbReference type="RefSeq" id="WP_345665917.1">
    <property type="nucleotide sequence ID" value="NZ_BAABET010000014.1"/>
</dbReference>
<dbReference type="PANTHER" id="PTHR43046:SF2">
    <property type="entry name" value="8-OXO-DGTP DIPHOSPHATASE-RELATED"/>
    <property type="match status" value="1"/>
</dbReference>
<dbReference type="InterPro" id="IPR000086">
    <property type="entry name" value="NUDIX_hydrolase_dom"/>
</dbReference>
<evidence type="ECO:0000256" key="1">
    <source>
        <dbReference type="ARBA" id="ARBA00001946"/>
    </source>
</evidence>
<dbReference type="SUPFAM" id="SSF53335">
    <property type="entry name" value="S-adenosyl-L-methionine-dependent methyltransferases"/>
    <property type="match status" value="1"/>
</dbReference>
<dbReference type="InterPro" id="IPR020084">
    <property type="entry name" value="NUDIX_hydrolase_CS"/>
</dbReference>
<evidence type="ECO:0000256" key="3">
    <source>
        <dbReference type="ARBA" id="ARBA00022801"/>
    </source>
</evidence>
<dbReference type="Proteomes" id="UP001501115">
    <property type="component" value="Unassembled WGS sequence"/>
</dbReference>
<proteinExistence type="inferred from homology"/>
<comment type="cofactor">
    <cofactor evidence="1">
        <name>Mg(2+)</name>
        <dbReference type="ChEBI" id="CHEBI:18420"/>
    </cofactor>
</comment>
<dbReference type="InterPro" id="IPR020476">
    <property type="entry name" value="Nudix_hydrolase"/>
</dbReference>
<evidence type="ECO:0000313" key="7">
    <source>
        <dbReference type="Proteomes" id="UP001501115"/>
    </source>
</evidence>
<evidence type="ECO:0000256" key="2">
    <source>
        <dbReference type="ARBA" id="ARBA00005582"/>
    </source>
</evidence>
<protein>
    <recommendedName>
        <fullName evidence="5">Nudix hydrolase domain-containing protein</fullName>
    </recommendedName>
</protein>
<dbReference type="PROSITE" id="PS51462">
    <property type="entry name" value="NUDIX"/>
    <property type="match status" value="1"/>
</dbReference>
<dbReference type="Gene3D" id="3.90.79.10">
    <property type="entry name" value="Nucleoside Triphosphate Pyrophosphohydrolase"/>
    <property type="match status" value="1"/>
</dbReference>
<dbReference type="EMBL" id="BAABET010000014">
    <property type="protein sequence ID" value="GAA4337666.1"/>
    <property type="molecule type" value="Genomic_DNA"/>
</dbReference>
<dbReference type="PROSITE" id="PS00893">
    <property type="entry name" value="NUDIX_BOX"/>
    <property type="match status" value="1"/>
</dbReference>
<dbReference type="InterPro" id="IPR041698">
    <property type="entry name" value="Methyltransf_25"/>
</dbReference>
<dbReference type="Pfam" id="PF00293">
    <property type="entry name" value="NUDIX"/>
    <property type="match status" value="1"/>
</dbReference>
<name>A0ABP8HD08_9ACTN</name>
<evidence type="ECO:0000256" key="4">
    <source>
        <dbReference type="RuleBase" id="RU003476"/>
    </source>
</evidence>
<comment type="caution">
    <text evidence="6">The sequence shown here is derived from an EMBL/GenBank/DDBJ whole genome shotgun (WGS) entry which is preliminary data.</text>
</comment>
<dbReference type="PANTHER" id="PTHR43046">
    <property type="entry name" value="GDP-MANNOSE MANNOSYL HYDROLASE"/>
    <property type="match status" value="1"/>
</dbReference>
<evidence type="ECO:0000313" key="6">
    <source>
        <dbReference type="EMBL" id="GAA4337666.1"/>
    </source>
</evidence>
<dbReference type="PRINTS" id="PR00502">
    <property type="entry name" value="NUDIXFAMILY"/>
</dbReference>
<dbReference type="InterPro" id="IPR029063">
    <property type="entry name" value="SAM-dependent_MTases_sf"/>
</dbReference>
<keyword evidence="3 4" id="KW-0378">Hydrolase</keyword>
<reference evidence="7" key="1">
    <citation type="journal article" date="2019" name="Int. J. Syst. Evol. Microbiol.">
        <title>The Global Catalogue of Microorganisms (GCM) 10K type strain sequencing project: providing services to taxonomists for standard genome sequencing and annotation.</title>
        <authorList>
            <consortium name="The Broad Institute Genomics Platform"/>
            <consortium name="The Broad Institute Genome Sequencing Center for Infectious Disease"/>
            <person name="Wu L."/>
            <person name="Ma J."/>
        </authorList>
    </citation>
    <scope>NUCLEOTIDE SEQUENCE [LARGE SCALE GENOMIC DNA]</scope>
    <source>
        <strain evidence="7">JCM 31290</strain>
    </source>
</reference>
<dbReference type="CDD" id="cd02440">
    <property type="entry name" value="AdoMet_MTases"/>
    <property type="match status" value="1"/>
</dbReference>
<dbReference type="Gene3D" id="3.40.50.150">
    <property type="entry name" value="Vaccinia Virus protein VP39"/>
    <property type="match status" value="1"/>
</dbReference>